<dbReference type="Gramene" id="NC11G0015080.1">
    <property type="protein sequence ID" value="NC11G0015080.1:cds"/>
    <property type="gene ID" value="NC11G0015080"/>
</dbReference>
<dbReference type="FunFam" id="1.25.40.10:FF:000280">
    <property type="entry name" value="Pentatricopeptide repeat-containing protein"/>
    <property type="match status" value="1"/>
</dbReference>
<evidence type="ECO:0008006" key="4">
    <source>
        <dbReference type="Google" id="ProtNLM"/>
    </source>
</evidence>
<accession>A0A5K0XPL8</accession>
<dbReference type="Pfam" id="PF01535">
    <property type="entry name" value="PPR"/>
    <property type="match status" value="5"/>
</dbReference>
<proteinExistence type="predicted"/>
<dbReference type="Gene3D" id="1.25.40.10">
    <property type="entry name" value="Tetratricopeptide repeat domain"/>
    <property type="match status" value="6"/>
</dbReference>
<feature type="repeat" description="PPR" evidence="2">
    <location>
        <begin position="363"/>
        <end position="397"/>
    </location>
</feature>
<dbReference type="InterPro" id="IPR002885">
    <property type="entry name" value="PPR_rpt"/>
</dbReference>
<dbReference type="InterPro" id="IPR046848">
    <property type="entry name" value="E_motif"/>
</dbReference>
<dbReference type="OrthoDB" id="1886324at2759"/>
<dbReference type="SUPFAM" id="SSF48452">
    <property type="entry name" value="TPR-like"/>
    <property type="match status" value="1"/>
</dbReference>
<sequence>MERSLINLLKTCAVSPSLGRSAMAVHGSAIKSGFITRPSMQNRIVVAYVKCSLMVCARSVFDEMPQRNAVVESAMISGYSRCKKFDEARQLFEGSKEPSVVCCNAMISMYVHNDREVEGLNLLRDLYSMGVKPNEFTLSVVLLGCSNLEALEEGKQIHAFVTRGGFSLDLAVSNSLISFYARCGRMEHASFVFYHMPDKDVYSWTAMVTGYAQNGRTGDAARLFDVMPQRNVVSWNAMICGYQEQEDDEIAMEMYVRMLRKGQLPTSSTLSVILKCCVCLLQFGKALQVHDQAIKLGISSNVFVGSAIVDMYAKFGCMVDSQKAFDEILEQNVVSYSALASGYAQNGDILVAADLFNKMPEKNLVAWNFMIAGYVHNGLQIEALDMFSDMIQANVQPNQFTLSSILNACASPQASRNGRKVHGYAIKVGFDFYTTIGNSLITMYAEQEDIVSVLAVFKRMQQYDVVSWTAMVSAYVKNNRIHEARQIFETMPEKNLISWNTMIGGYLQIRNSSETDEEKYLALSGSSADALELFCKMKEFEIKPDHFTYNCVLVACASIGTLQQTRSIHTATITRGFDTDIGVANALINAYGKCGNSRDAEHVFNSLVNPDPVSWNTMITGYSQNGQGHKALQIFHRMCESGVQPNHVTFISVLSACSHAGEVEKGWELFESMSRDYGIERGQDHYACMVDLLGRAGQLCEAERLINDMPIRPDTVVWGALLGACKTYRDVDIARRVAKNILNHESINASVYVTMANIFADAGFWDDAAELRVRMREKQLLRSPGCSWIEIHNRKHSFLAGDKSHPEWNIVRMMLSTLYIHIKEDNYILDVG</sequence>
<feature type="repeat" description="PPR" evidence="2">
    <location>
        <begin position="646"/>
        <end position="676"/>
    </location>
</feature>
<keyword evidence="1" id="KW-0677">Repeat</keyword>
<feature type="repeat" description="PPR" evidence="2">
    <location>
        <begin position="332"/>
        <end position="362"/>
    </location>
</feature>
<feature type="repeat" description="PPR" evidence="2">
    <location>
        <begin position="464"/>
        <end position="498"/>
    </location>
</feature>
<dbReference type="Pfam" id="PF20431">
    <property type="entry name" value="E_motif"/>
    <property type="match status" value="1"/>
</dbReference>
<feature type="repeat" description="PPR" evidence="2">
    <location>
        <begin position="611"/>
        <end position="645"/>
    </location>
</feature>
<evidence type="ECO:0000256" key="1">
    <source>
        <dbReference type="ARBA" id="ARBA00022737"/>
    </source>
</evidence>
<feature type="repeat" description="PPR" evidence="2">
    <location>
        <begin position="99"/>
        <end position="133"/>
    </location>
</feature>
<dbReference type="PROSITE" id="PS51375">
    <property type="entry name" value="PPR"/>
    <property type="match status" value="7"/>
</dbReference>
<dbReference type="InterPro" id="IPR011990">
    <property type="entry name" value="TPR-like_helical_dom_sf"/>
</dbReference>
<dbReference type="SUPFAM" id="SSF81901">
    <property type="entry name" value="HCP-like"/>
    <property type="match status" value="1"/>
</dbReference>
<dbReference type="PANTHER" id="PTHR47926">
    <property type="entry name" value="PENTATRICOPEPTIDE REPEAT-CONTAINING PROTEIN"/>
    <property type="match status" value="1"/>
</dbReference>
<evidence type="ECO:0000313" key="3">
    <source>
        <dbReference type="EMBL" id="VVV67571.1"/>
    </source>
</evidence>
<organism evidence="3">
    <name type="scientific">Nymphaea colorata</name>
    <name type="common">pocket water lily</name>
    <dbReference type="NCBI Taxonomy" id="210225"/>
    <lineage>
        <taxon>Eukaryota</taxon>
        <taxon>Viridiplantae</taxon>
        <taxon>Streptophyta</taxon>
        <taxon>Embryophyta</taxon>
        <taxon>Tracheophyta</taxon>
        <taxon>Spermatophyta</taxon>
        <taxon>Magnoliopsida</taxon>
        <taxon>Nymphaeales</taxon>
        <taxon>Nymphaeaceae</taxon>
        <taxon>Nymphaea</taxon>
    </lineage>
</organism>
<dbReference type="InterPro" id="IPR046960">
    <property type="entry name" value="PPR_At4g14850-like_plant"/>
</dbReference>
<dbReference type="GO" id="GO:0003723">
    <property type="term" value="F:RNA binding"/>
    <property type="evidence" value="ECO:0007669"/>
    <property type="project" value="InterPro"/>
</dbReference>
<dbReference type="AlphaFoldDB" id="A0A5K0XPL8"/>
<reference evidence="3" key="1">
    <citation type="submission" date="2019-09" db="EMBL/GenBank/DDBJ databases">
        <authorList>
            <person name="Zhang L."/>
        </authorList>
    </citation>
    <scope>NUCLEOTIDE SEQUENCE</scope>
</reference>
<dbReference type="OMA" id="LITMYGE"/>
<evidence type="ECO:0000256" key="2">
    <source>
        <dbReference type="PROSITE-ProRule" id="PRU00708"/>
    </source>
</evidence>
<gene>
    <name evidence="3" type="ORF">NYM_LOCUS5715</name>
</gene>
<feature type="repeat" description="PPR" evidence="2">
    <location>
        <begin position="200"/>
        <end position="234"/>
    </location>
</feature>
<protein>
    <recommendedName>
        <fullName evidence="4">Pentacotripeptide-repeat region of PRORP domain-containing protein</fullName>
    </recommendedName>
</protein>
<dbReference type="Pfam" id="PF13041">
    <property type="entry name" value="PPR_2"/>
    <property type="match status" value="4"/>
</dbReference>
<dbReference type="FunFam" id="1.25.40.10:FF:000344">
    <property type="entry name" value="Pentatricopeptide repeat-containing protein"/>
    <property type="match status" value="1"/>
</dbReference>
<dbReference type="PANTHER" id="PTHR47926:SF533">
    <property type="entry name" value="DYW DOMAIN-CONTAINING PROTEIN"/>
    <property type="match status" value="1"/>
</dbReference>
<dbReference type="EMBL" id="LR721776">
    <property type="protein sequence ID" value="VVV67571.1"/>
    <property type="molecule type" value="Genomic_DNA"/>
</dbReference>
<dbReference type="GO" id="GO:0009451">
    <property type="term" value="P:RNA modification"/>
    <property type="evidence" value="ECO:0007669"/>
    <property type="project" value="InterPro"/>
</dbReference>
<dbReference type="Pfam" id="PF13812">
    <property type="entry name" value="PPR_3"/>
    <property type="match status" value="1"/>
</dbReference>
<dbReference type="NCBIfam" id="TIGR00756">
    <property type="entry name" value="PPR"/>
    <property type="match status" value="8"/>
</dbReference>
<name>A0A5K0XPL8_9MAGN</name>